<comment type="caution">
    <text evidence="7">The sequence shown here is derived from an EMBL/GenBank/DDBJ whole genome shotgun (WGS) entry which is preliminary data.</text>
</comment>
<dbReference type="GO" id="GO:0008270">
    <property type="term" value="F:zinc ion binding"/>
    <property type="evidence" value="ECO:0007669"/>
    <property type="project" value="InterPro"/>
</dbReference>
<gene>
    <name evidence="7" type="primary">RPC10</name>
    <name evidence="7" type="ORF">C6P46_001203</name>
</gene>
<dbReference type="PANTHER" id="PTHR12056">
    <property type="entry name" value="DNA-DIRECTED RNA POLYMERASES I, II, AND III"/>
    <property type="match status" value="1"/>
</dbReference>
<dbReference type="InterPro" id="IPR029040">
    <property type="entry name" value="RPABC4/Spt4"/>
</dbReference>
<dbReference type="EMBL" id="PUHQ01000013">
    <property type="protein sequence ID" value="KAG0664607.1"/>
    <property type="molecule type" value="Genomic_DNA"/>
</dbReference>
<keyword evidence="4" id="KW-0539">Nucleus</keyword>
<evidence type="ECO:0000256" key="6">
    <source>
        <dbReference type="SAM" id="MobiDB-lite"/>
    </source>
</evidence>
<dbReference type="GO" id="GO:0006351">
    <property type="term" value="P:DNA-templated transcription"/>
    <property type="evidence" value="ECO:0007669"/>
    <property type="project" value="InterPro"/>
</dbReference>
<dbReference type="Proteomes" id="UP000777482">
    <property type="component" value="Unassembled WGS sequence"/>
</dbReference>
<keyword evidence="7" id="KW-0804">Transcription</keyword>
<dbReference type="GO" id="GO:0005666">
    <property type="term" value="C:RNA polymerase III complex"/>
    <property type="evidence" value="ECO:0007669"/>
    <property type="project" value="TreeGrafter"/>
</dbReference>
<evidence type="ECO:0000313" key="8">
    <source>
        <dbReference type="Proteomes" id="UP000777482"/>
    </source>
</evidence>
<dbReference type="InterPro" id="IPR006591">
    <property type="entry name" value="RNAP_P/RPABC4"/>
</dbReference>
<dbReference type="Gene3D" id="2.20.28.30">
    <property type="entry name" value="RNA polymerase ii, chain L"/>
    <property type="match status" value="1"/>
</dbReference>
<dbReference type="InterPro" id="IPR039747">
    <property type="entry name" value="RPABC4"/>
</dbReference>
<name>A0A9P6W748_RHOMI</name>
<keyword evidence="8" id="KW-1185">Reference proteome</keyword>
<sequence length="140" mass="15823">MNGQQAQQFRAGPGGNTAIEYSCADCAASNEIKAREPIRCRECGCRVMYKKRIKRIPSSSSMSLVQIIECNNKAFFNLPKEPGFERRELPFQCSTCWKRILHADAAASEQVDRSRQPFVSTRAFSQHERERSLSPARAPP</sequence>
<comment type="subcellular location">
    <subcellularLocation>
        <location evidence="1">Nucleus</location>
    </subcellularLocation>
</comment>
<accession>A0A9P6W748</accession>
<dbReference type="FunFam" id="2.20.28.30:FF:000002">
    <property type="entry name" value="DNA-directed RNA polymerases II, IV and V subunit 12"/>
    <property type="match status" value="1"/>
</dbReference>
<protein>
    <submittedName>
        <fullName evidence="7">DNA-directed RNA polymerase core subunit rpc10</fullName>
    </submittedName>
</protein>
<dbReference type="Pfam" id="PF03604">
    <property type="entry name" value="Zn_ribbon_RPAB4"/>
    <property type="match status" value="1"/>
</dbReference>
<evidence type="ECO:0000256" key="4">
    <source>
        <dbReference type="ARBA" id="ARBA00023242"/>
    </source>
</evidence>
<dbReference type="GO" id="GO:0003677">
    <property type="term" value="F:DNA binding"/>
    <property type="evidence" value="ECO:0007669"/>
    <property type="project" value="InterPro"/>
</dbReference>
<dbReference type="SMART" id="SM00659">
    <property type="entry name" value="RPOLCX"/>
    <property type="match status" value="1"/>
</dbReference>
<dbReference type="SUPFAM" id="SSF63393">
    <property type="entry name" value="RNA polymerase subunits"/>
    <property type="match status" value="1"/>
</dbReference>
<evidence type="ECO:0000256" key="5">
    <source>
        <dbReference type="ARBA" id="ARBA00025770"/>
    </source>
</evidence>
<evidence type="ECO:0000256" key="2">
    <source>
        <dbReference type="ARBA" id="ARBA00022723"/>
    </source>
</evidence>
<keyword evidence="7" id="KW-0240">DNA-directed RNA polymerase</keyword>
<reference evidence="7 8" key="1">
    <citation type="submission" date="2020-11" db="EMBL/GenBank/DDBJ databases">
        <title>Kefir isolates.</title>
        <authorList>
            <person name="Marcisauskas S."/>
            <person name="Kim Y."/>
            <person name="Blasche S."/>
        </authorList>
    </citation>
    <scope>NUCLEOTIDE SEQUENCE [LARGE SCALE GENOMIC DNA]</scope>
    <source>
        <strain evidence="7 8">KR</strain>
    </source>
</reference>
<dbReference type="GO" id="GO:0005665">
    <property type="term" value="C:RNA polymerase II, core complex"/>
    <property type="evidence" value="ECO:0007669"/>
    <property type="project" value="TreeGrafter"/>
</dbReference>
<dbReference type="PANTHER" id="PTHR12056:SF2">
    <property type="entry name" value="GEO11084P1"/>
    <property type="match status" value="1"/>
</dbReference>
<evidence type="ECO:0000256" key="3">
    <source>
        <dbReference type="ARBA" id="ARBA00022833"/>
    </source>
</evidence>
<evidence type="ECO:0000313" key="7">
    <source>
        <dbReference type="EMBL" id="KAG0664607.1"/>
    </source>
</evidence>
<comment type="similarity">
    <text evidence="5">Belongs to the archaeal Rpo12/eukaryotic RPC10 RNA polymerase subunit family.</text>
</comment>
<keyword evidence="2" id="KW-0479">Metal-binding</keyword>
<dbReference type="OrthoDB" id="5585087at2759"/>
<organism evidence="7 8">
    <name type="scientific">Rhodotorula mucilaginosa</name>
    <name type="common">Yeast</name>
    <name type="synonym">Rhodotorula rubra</name>
    <dbReference type="NCBI Taxonomy" id="5537"/>
    <lineage>
        <taxon>Eukaryota</taxon>
        <taxon>Fungi</taxon>
        <taxon>Dikarya</taxon>
        <taxon>Basidiomycota</taxon>
        <taxon>Pucciniomycotina</taxon>
        <taxon>Microbotryomycetes</taxon>
        <taxon>Sporidiobolales</taxon>
        <taxon>Sporidiobolaceae</taxon>
        <taxon>Rhodotorula</taxon>
    </lineage>
</organism>
<feature type="region of interest" description="Disordered" evidence="6">
    <location>
        <begin position="107"/>
        <end position="140"/>
    </location>
</feature>
<dbReference type="GO" id="GO:0005736">
    <property type="term" value="C:RNA polymerase I complex"/>
    <property type="evidence" value="ECO:0007669"/>
    <property type="project" value="TreeGrafter"/>
</dbReference>
<keyword evidence="3" id="KW-0862">Zinc</keyword>
<dbReference type="AlphaFoldDB" id="A0A9P6W748"/>
<dbReference type="GO" id="GO:0003899">
    <property type="term" value="F:DNA-directed RNA polymerase activity"/>
    <property type="evidence" value="ECO:0007669"/>
    <property type="project" value="InterPro"/>
</dbReference>
<proteinExistence type="inferred from homology"/>
<evidence type="ECO:0000256" key="1">
    <source>
        <dbReference type="ARBA" id="ARBA00004123"/>
    </source>
</evidence>